<feature type="chain" id="PRO_5039218456" evidence="1">
    <location>
        <begin position="22"/>
        <end position="60"/>
    </location>
</feature>
<feature type="signal peptide" evidence="1">
    <location>
        <begin position="1"/>
        <end position="21"/>
    </location>
</feature>
<dbReference type="AlphaFoldDB" id="A0A9D4I1J8"/>
<comment type="caution">
    <text evidence="2">The sequence shown here is derived from an EMBL/GenBank/DDBJ whole genome shotgun (WGS) entry which is preliminary data.</text>
</comment>
<protein>
    <submittedName>
        <fullName evidence="2">Uncharacterized protein</fullName>
    </submittedName>
</protein>
<reference evidence="2" key="1">
    <citation type="journal article" date="2019" name="bioRxiv">
        <title>The Genome of the Zebra Mussel, Dreissena polymorpha: A Resource for Invasive Species Research.</title>
        <authorList>
            <person name="McCartney M.A."/>
            <person name="Auch B."/>
            <person name="Kono T."/>
            <person name="Mallez S."/>
            <person name="Zhang Y."/>
            <person name="Obille A."/>
            <person name="Becker A."/>
            <person name="Abrahante J.E."/>
            <person name="Garbe J."/>
            <person name="Badalamenti J.P."/>
            <person name="Herman A."/>
            <person name="Mangelson H."/>
            <person name="Liachko I."/>
            <person name="Sullivan S."/>
            <person name="Sone E.D."/>
            <person name="Koren S."/>
            <person name="Silverstein K.A.T."/>
            <person name="Beckman K.B."/>
            <person name="Gohl D.M."/>
        </authorList>
    </citation>
    <scope>NUCLEOTIDE SEQUENCE</scope>
    <source>
        <strain evidence="2">Duluth1</strain>
        <tissue evidence="2">Whole animal</tissue>
    </source>
</reference>
<keyword evidence="1" id="KW-0732">Signal</keyword>
<gene>
    <name evidence="2" type="ORF">DPMN_181369</name>
</gene>
<keyword evidence="3" id="KW-1185">Reference proteome</keyword>
<dbReference type="EMBL" id="JAIWYP010000010">
    <property type="protein sequence ID" value="KAH3746951.1"/>
    <property type="molecule type" value="Genomic_DNA"/>
</dbReference>
<accession>A0A9D4I1J8</accession>
<evidence type="ECO:0000256" key="1">
    <source>
        <dbReference type="SAM" id="SignalP"/>
    </source>
</evidence>
<reference evidence="2" key="2">
    <citation type="submission" date="2020-11" db="EMBL/GenBank/DDBJ databases">
        <authorList>
            <person name="McCartney M.A."/>
            <person name="Auch B."/>
            <person name="Kono T."/>
            <person name="Mallez S."/>
            <person name="Becker A."/>
            <person name="Gohl D.M."/>
            <person name="Silverstein K.A.T."/>
            <person name="Koren S."/>
            <person name="Bechman K.B."/>
            <person name="Herman A."/>
            <person name="Abrahante J.E."/>
            <person name="Garbe J."/>
        </authorList>
    </citation>
    <scope>NUCLEOTIDE SEQUENCE</scope>
    <source>
        <strain evidence="2">Duluth1</strain>
        <tissue evidence="2">Whole animal</tissue>
    </source>
</reference>
<sequence length="60" mass="6342">MSFAVINELAALLVKCVIVDAESRGDGFDTGAVLVVCSLIEKRVNENDADSRAGLSVFRG</sequence>
<dbReference type="Proteomes" id="UP000828390">
    <property type="component" value="Unassembled WGS sequence"/>
</dbReference>
<name>A0A9D4I1J8_DREPO</name>
<organism evidence="2 3">
    <name type="scientific">Dreissena polymorpha</name>
    <name type="common">Zebra mussel</name>
    <name type="synonym">Mytilus polymorpha</name>
    <dbReference type="NCBI Taxonomy" id="45954"/>
    <lineage>
        <taxon>Eukaryota</taxon>
        <taxon>Metazoa</taxon>
        <taxon>Spiralia</taxon>
        <taxon>Lophotrochozoa</taxon>
        <taxon>Mollusca</taxon>
        <taxon>Bivalvia</taxon>
        <taxon>Autobranchia</taxon>
        <taxon>Heteroconchia</taxon>
        <taxon>Euheterodonta</taxon>
        <taxon>Imparidentia</taxon>
        <taxon>Neoheterodontei</taxon>
        <taxon>Myida</taxon>
        <taxon>Dreissenoidea</taxon>
        <taxon>Dreissenidae</taxon>
        <taxon>Dreissena</taxon>
    </lineage>
</organism>
<proteinExistence type="predicted"/>
<evidence type="ECO:0000313" key="2">
    <source>
        <dbReference type="EMBL" id="KAH3746951.1"/>
    </source>
</evidence>
<evidence type="ECO:0000313" key="3">
    <source>
        <dbReference type="Proteomes" id="UP000828390"/>
    </source>
</evidence>